<accession>A0A4V6HRG4</accession>
<dbReference type="InterPro" id="IPR017871">
    <property type="entry name" value="ABC_transporter-like_CS"/>
</dbReference>
<dbReference type="InterPro" id="IPR027417">
    <property type="entry name" value="P-loop_NTPase"/>
</dbReference>
<protein>
    <submittedName>
        <fullName evidence="6">Putative ABC transporter ATP-binding protein YbhF</fullName>
    </submittedName>
</protein>
<dbReference type="InterPro" id="IPR050763">
    <property type="entry name" value="ABC_transporter_ATP-binding"/>
</dbReference>
<dbReference type="EMBL" id="QGQD01000079">
    <property type="protein sequence ID" value="TLC98957.1"/>
    <property type="molecule type" value="Genomic_DNA"/>
</dbReference>
<keyword evidence="3" id="KW-0547">Nucleotide-binding</keyword>
<dbReference type="SMART" id="SM00382">
    <property type="entry name" value="AAA"/>
    <property type="match status" value="1"/>
</dbReference>
<dbReference type="CDD" id="cd03230">
    <property type="entry name" value="ABC_DR_subfamily_A"/>
    <property type="match status" value="1"/>
</dbReference>
<dbReference type="InterPro" id="IPR003593">
    <property type="entry name" value="AAA+_ATPase"/>
</dbReference>
<feature type="domain" description="ABC transporter" evidence="5">
    <location>
        <begin position="5"/>
        <end position="230"/>
    </location>
</feature>
<dbReference type="InterPro" id="IPR003439">
    <property type="entry name" value="ABC_transporter-like_ATP-bd"/>
</dbReference>
<gene>
    <name evidence="6" type="primary">ybhF_6</name>
    <name evidence="6" type="ORF">DSM106044_04287</name>
</gene>
<name>A0A4V6HRG4_9FIRM</name>
<sequence>MGNVIEVRHLEKHFGGKTAVKDLSFSVSKGEVFGLLGHNGAGKSTTIDCMLGLKSYSKGEVHILGMDPVKKRKVLFERVGVQLQHTSYQDKIKVGELCEENAVLYKNPGNYHELLEQFGLSKCKAQYVSTLSGGEKQKLSVLLALLPKPDVIFLDELTTGLDTLARREVWNQLVKLKKVGVTIFLTSHYMDEVEALCDNICIIKEGKKVECGPVKTVIEKSPYDSLEDAYLWYMGEEVVK</sequence>
<dbReference type="GO" id="GO:0005524">
    <property type="term" value="F:ATP binding"/>
    <property type="evidence" value="ECO:0007669"/>
    <property type="project" value="UniProtKB-KW"/>
</dbReference>
<evidence type="ECO:0000313" key="7">
    <source>
        <dbReference type="Proteomes" id="UP000306509"/>
    </source>
</evidence>
<dbReference type="PANTHER" id="PTHR42711">
    <property type="entry name" value="ABC TRANSPORTER ATP-BINDING PROTEIN"/>
    <property type="match status" value="1"/>
</dbReference>
<evidence type="ECO:0000256" key="3">
    <source>
        <dbReference type="ARBA" id="ARBA00022741"/>
    </source>
</evidence>
<dbReference type="PANTHER" id="PTHR42711:SF5">
    <property type="entry name" value="ABC TRANSPORTER ATP-BINDING PROTEIN NATA"/>
    <property type="match status" value="1"/>
</dbReference>
<dbReference type="GO" id="GO:0016887">
    <property type="term" value="F:ATP hydrolysis activity"/>
    <property type="evidence" value="ECO:0007669"/>
    <property type="project" value="InterPro"/>
</dbReference>
<keyword evidence="2" id="KW-0813">Transport</keyword>
<reference evidence="6 7" key="1">
    <citation type="journal article" date="2019" name="Anaerobe">
        <title>Detection of Robinsoniella peoriensis in multiple bone samples of a trauma patient.</title>
        <authorList>
            <person name="Schrottner P."/>
            <person name="Hartwich K."/>
            <person name="Bunk B."/>
            <person name="Schober I."/>
            <person name="Helbig S."/>
            <person name="Rudolph W.W."/>
            <person name="Gunzer F."/>
        </authorList>
    </citation>
    <scope>NUCLEOTIDE SEQUENCE [LARGE SCALE GENOMIC DNA]</scope>
    <source>
        <strain evidence="6 7">DSM 106044</strain>
    </source>
</reference>
<proteinExistence type="inferred from homology"/>
<evidence type="ECO:0000256" key="4">
    <source>
        <dbReference type="ARBA" id="ARBA00022840"/>
    </source>
</evidence>
<dbReference type="PROSITE" id="PS50893">
    <property type="entry name" value="ABC_TRANSPORTER_2"/>
    <property type="match status" value="1"/>
</dbReference>
<dbReference type="PROSITE" id="PS00211">
    <property type="entry name" value="ABC_TRANSPORTER_1"/>
    <property type="match status" value="1"/>
</dbReference>
<dbReference type="Gene3D" id="3.40.50.300">
    <property type="entry name" value="P-loop containing nucleotide triphosphate hydrolases"/>
    <property type="match status" value="1"/>
</dbReference>
<dbReference type="RefSeq" id="WP_027296839.1">
    <property type="nucleotide sequence ID" value="NZ_JBHTNY010000004.1"/>
</dbReference>
<evidence type="ECO:0000259" key="5">
    <source>
        <dbReference type="PROSITE" id="PS50893"/>
    </source>
</evidence>
<dbReference type="STRING" id="180332.GCA_000797495_02642"/>
<dbReference type="Proteomes" id="UP000306509">
    <property type="component" value="Unassembled WGS sequence"/>
</dbReference>
<organism evidence="6 7">
    <name type="scientific">Robinsoniella peoriensis</name>
    <dbReference type="NCBI Taxonomy" id="180332"/>
    <lineage>
        <taxon>Bacteria</taxon>
        <taxon>Bacillati</taxon>
        <taxon>Bacillota</taxon>
        <taxon>Clostridia</taxon>
        <taxon>Lachnospirales</taxon>
        <taxon>Lachnospiraceae</taxon>
        <taxon>Robinsoniella</taxon>
    </lineage>
</organism>
<dbReference type="Pfam" id="PF00005">
    <property type="entry name" value="ABC_tran"/>
    <property type="match status" value="1"/>
</dbReference>
<evidence type="ECO:0000313" key="6">
    <source>
        <dbReference type="EMBL" id="TLC98957.1"/>
    </source>
</evidence>
<keyword evidence="4 6" id="KW-0067">ATP-binding</keyword>
<comment type="similarity">
    <text evidence="1">Belongs to the ABC transporter superfamily.</text>
</comment>
<dbReference type="SUPFAM" id="SSF52540">
    <property type="entry name" value="P-loop containing nucleoside triphosphate hydrolases"/>
    <property type="match status" value="1"/>
</dbReference>
<dbReference type="AlphaFoldDB" id="A0A4V6HRG4"/>
<evidence type="ECO:0000256" key="2">
    <source>
        <dbReference type="ARBA" id="ARBA00022448"/>
    </source>
</evidence>
<keyword evidence="7" id="KW-1185">Reference proteome</keyword>
<evidence type="ECO:0000256" key="1">
    <source>
        <dbReference type="ARBA" id="ARBA00005417"/>
    </source>
</evidence>
<comment type="caution">
    <text evidence="6">The sequence shown here is derived from an EMBL/GenBank/DDBJ whole genome shotgun (WGS) entry which is preliminary data.</text>
</comment>